<feature type="region of interest" description="Disordered" evidence="2">
    <location>
        <begin position="1"/>
        <end position="45"/>
    </location>
</feature>
<dbReference type="AlphaFoldDB" id="A0A6A5Y0L7"/>
<dbReference type="EMBL" id="ML978068">
    <property type="protein sequence ID" value="KAF2018471.1"/>
    <property type="molecule type" value="Genomic_DNA"/>
</dbReference>
<dbReference type="SMART" id="SM00981">
    <property type="entry name" value="THUMP"/>
    <property type="match status" value="1"/>
</dbReference>
<gene>
    <name evidence="4" type="ORF">BU24DRAFT_432833</name>
</gene>
<reference evidence="4" key="1">
    <citation type="journal article" date="2020" name="Stud. Mycol.">
        <title>101 Dothideomycetes genomes: a test case for predicting lifestyles and emergence of pathogens.</title>
        <authorList>
            <person name="Haridas S."/>
            <person name="Albert R."/>
            <person name="Binder M."/>
            <person name="Bloem J."/>
            <person name="Labutti K."/>
            <person name="Salamov A."/>
            <person name="Andreopoulos B."/>
            <person name="Baker S."/>
            <person name="Barry K."/>
            <person name="Bills G."/>
            <person name="Bluhm B."/>
            <person name="Cannon C."/>
            <person name="Castanera R."/>
            <person name="Culley D."/>
            <person name="Daum C."/>
            <person name="Ezra D."/>
            <person name="Gonzalez J."/>
            <person name="Henrissat B."/>
            <person name="Kuo A."/>
            <person name="Liang C."/>
            <person name="Lipzen A."/>
            <person name="Lutzoni F."/>
            <person name="Magnuson J."/>
            <person name="Mondo S."/>
            <person name="Nolan M."/>
            <person name="Ohm R."/>
            <person name="Pangilinan J."/>
            <person name="Park H.-J."/>
            <person name="Ramirez L."/>
            <person name="Alfaro M."/>
            <person name="Sun H."/>
            <person name="Tritt A."/>
            <person name="Yoshinaga Y."/>
            <person name="Zwiers L.-H."/>
            <person name="Turgeon B."/>
            <person name="Goodwin S."/>
            <person name="Spatafora J."/>
            <person name="Crous P."/>
            <person name="Grigoriev I."/>
        </authorList>
    </citation>
    <scope>NUCLEOTIDE SEQUENCE</scope>
    <source>
        <strain evidence="4">CBS 175.79</strain>
    </source>
</reference>
<name>A0A6A5Y0L7_9PLEO</name>
<feature type="region of interest" description="Disordered" evidence="2">
    <location>
        <begin position="273"/>
        <end position="309"/>
    </location>
</feature>
<evidence type="ECO:0000259" key="3">
    <source>
        <dbReference type="PROSITE" id="PS51165"/>
    </source>
</evidence>
<dbReference type="Proteomes" id="UP000799778">
    <property type="component" value="Unassembled WGS sequence"/>
</dbReference>
<accession>A0A6A5Y0L7</accession>
<feature type="compositionally biased region" description="Basic and acidic residues" evidence="2">
    <location>
        <begin position="282"/>
        <end position="294"/>
    </location>
</feature>
<keyword evidence="5" id="KW-1185">Reference proteome</keyword>
<feature type="domain" description="THUMP" evidence="3">
    <location>
        <begin position="149"/>
        <end position="255"/>
    </location>
</feature>
<keyword evidence="1" id="KW-0694">RNA-binding</keyword>
<dbReference type="PANTHER" id="PTHR13452">
    <property type="entry name" value="THUMP DOMAIN CONTAINING PROTEIN 1-RELATED"/>
    <property type="match status" value="1"/>
</dbReference>
<evidence type="ECO:0000256" key="1">
    <source>
        <dbReference type="PROSITE-ProRule" id="PRU00529"/>
    </source>
</evidence>
<dbReference type="PANTHER" id="PTHR13452:SF10">
    <property type="entry name" value="THUMP DOMAIN-CONTAINING PROTEIN 1"/>
    <property type="match status" value="1"/>
</dbReference>
<dbReference type="Gene3D" id="3.30.2300.10">
    <property type="entry name" value="THUMP superfamily"/>
    <property type="match status" value="1"/>
</dbReference>
<dbReference type="GO" id="GO:0006400">
    <property type="term" value="P:tRNA modification"/>
    <property type="evidence" value="ECO:0007669"/>
    <property type="project" value="InterPro"/>
</dbReference>
<dbReference type="OrthoDB" id="367221at2759"/>
<dbReference type="FunFam" id="3.30.2300.10:FF:000001">
    <property type="entry name" value="THUMP domain-containing protein 1"/>
    <property type="match status" value="1"/>
</dbReference>
<sequence>MDSKKRKADPRSRVDGNSKRQKGKKQWSMPRRDAAEPRGIQPGDTGIWATCAMKKEGKSVAELRDLFHEYALKLYGVDSVSGEAEKDSSDEEGGGDIEAEINKELDAIRKPSGGSLFTSVRLETQCLIFFKTRQPVEPVSFINTICKDAADGVEQKLCRFVKRLTPITATDKATERGLDAVAEAVLAPHFHGEGKGSKKFAIRTSIRNNKEFTRDKLIKKVAAAVGPGHKVDLSNYDLLILVEVYQNILGMSVVGADYDQLKRYNLEELHGFTEQDASTTKQSKEEGNIEKPRQADPGSRGTFEIKEDA</sequence>
<protein>
    <recommendedName>
        <fullName evidence="3">THUMP domain-containing protein</fullName>
    </recommendedName>
</protein>
<organism evidence="4 5">
    <name type="scientific">Aaosphaeria arxii CBS 175.79</name>
    <dbReference type="NCBI Taxonomy" id="1450172"/>
    <lineage>
        <taxon>Eukaryota</taxon>
        <taxon>Fungi</taxon>
        <taxon>Dikarya</taxon>
        <taxon>Ascomycota</taxon>
        <taxon>Pezizomycotina</taxon>
        <taxon>Dothideomycetes</taxon>
        <taxon>Pleosporomycetidae</taxon>
        <taxon>Pleosporales</taxon>
        <taxon>Pleosporales incertae sedis</taxon>
        <taxon>Aaosphaeria</taxon>
    </lineage>
</organism>
<evidence type="ECO:0000256" key="2">
    <source>
        <dbReference type="SAM" id="MobiDB-lite"/>
    </source>
</evidence>
<dbReference type="InterPro" id="IPR004114">
    <property type="entry name" value="THUMP_dom"/>
</dbReference>
<dbReference type="SUPFAM" id="SSF143437">
    <property type="entry name" value="THUMP domain-like"/>
    <property type="match status" value="1"/>
</dbReference>
<proteinExistence type="predicted"/>
<feature type="compositionally biased region" description="Basic and acidic residues" evidence="2">
    <location>
        <begin position="1"/>
        <end position="18"/>
    </location>
</feature>
<dbReference type="GO" id="GO:0003723">
    <property type="term" value="F:RNA binding"/>
    <property type="evidence" value="ECO:0007669"/>
    <property type="project" value="UniProtKB-UniRule"/>
</dbReference>
<dbReference type="GeneID" id="54287337"/>
<evidence type="ECO:0000313" key="4">
    <source>
        <dbReference type="EMBL" id="KAF2018471.1"/>
    </source>
</evidence>
<dbReference type="RefSeq" id="XP_033386810.1">
    <property type="nucleotide sequence ID" value="XM_033529940.1"/>
</dbReference>
<dbReference type="CDD" id="cd11717">
    <property type="entry name" value="THUMP_THUMPD1_like"/>
    <property type="match status" value="1"/>
</dbReference>
<dbReference type="Pfam" id="PF02926">
    <property type="entry name" value="THUMP"/>
    <property type="match status" value="1"/>
</dbReference>
<evidence type="ECO:0000313" key="5">
    <source>
        <dbReference type="Proteomes" id="UP000799778"/>
    </source>
</evidence>
<dbReference type="InterPro" id="IPR040183">
    <property type="entry name" value="THUMPD1-like"/>
</dbReference>
<dbReference type="PROSITE" id="PS51165">
    <property type="entry name" value="THUMP"/>
    <property type="match status" value="1"/>
</dbReference>